<comment type="function">
    <text evidence="9 10">Component of the 90S pre-ribosome involved in the maturation of rRNAs. Required for early cleavages of the pre-RNAs in the 40S ribosomal subunit maturation pathway.</text>
</comment>
<dbReference type="Pfam" id="PF06102">
    <property type="entry name" value="RRP36"/>
    <property type="match status" value="1"/>
</dbReference>
<evidence type="ECO:0000256" key="8">
    <source>
        <dbReference type="ARBA" id="ARBA00023274"/>
    </source>
</evidence>
<evidence type="ECO:0000256" key="1">
    <source>
        <dbReference type="ARBA" id="ARBA00004604"/>
    </source>
</evidence>
<evidence type="ECO:0000256" key="3">
    <source>
        <dbReference type="ARBA" id="ARBA00011167"/>
    </source>
</evidence>
<evidence type="ECO:0000256" key="11">
    <source>
        <dbReference type="SAM" id="Coils"/>
    </source>
</evidence>
<comment type="subcellular location">
    <subcellularLocation>
        <location evidence="1 10">Nucleus</location>
        <location evidence="1 10">Nucleolus</location>
    </subcellularLocation>
</comment>
<feature type="compositionally biased region" description="Polar residues" evidence="12">
    <location>
        <begin position="154"/>
        <end position="170"/>
    </location>
</feature>
<accession>A0A8E2E8G7</accession>
<dbReference type="GO" id="GO:0000462">
    <property type="term" value="P:maturation of SSU-rRNA from tricistronic rRNA transcript (SSU-rRNA, 5.8S rRNA, LSU-rRNA)"/>
    <property type="evidence" value="ECO:0007669"/>
    <property type="project" value="TreeGrafter"/>
</dbReference>
<evidence type="ECO:0000256" key="2">
    <source>
        <dbReference type="ARBA" id="ARBA00009418"/>
    </source>
</evidence>
<dbReference type="PANTHER" id="PTHR21738">
    <property type="entry name" value="RIBOSOMAL RNA PROCESSING PROTEIN 36 HOMOLOG"/>
    <property type="match status" value="1"/>
</dbReference>
<organism evidence="13 14">
    <name type="scientific">Lepidopterella palustris CBS 459.81</name>
    <dbReference type="NCBI Taxonomy" id="1314670"/>
    <lineage>
        <taxon>Eukaryota</taxon>
        <taxon>Fungi</taxon>
        <taxon>Dikarya</taxon>
        <taxon>Ascomycota</taxon>
        <taxon>Pezizomycotina</taxon>
        <taxon>Dothideomycetes</taxon>
        <taxon>Pleosporomycetidae</taxon>
        <taxon>Mytilinidiales</taxon>
        <taxon>Argynnaceae</taxon>
        <taxon>Lepidopterella</taxon>
    </lineage>
</organism>
<dbReference type="GO" id="GO:0030686">
    <property type="term" value="C:90S preribosome"/>
    <property type="evidence" value="ECO:0007669"/>
    <property type="project" value="TreeGrafter"/>
</dbReference>
<feature type="compositionally biased region" description="Acidic residues" evidence="12">
    <location>
        <begin position="50"/>
        <end position="62"/>
    </location>
</feature>
<feature type="compositionally biased region" description="Basic and acidic residues" evidence="12">
    <location>
        <begin position="318"/>
        <end position="332"/>
    </location>
</feature>
<keyword evidence="7 10" id="KW-0539">Nucleus</keyword>
<protein>
    <recommendedName>
        <fullName evidence="10">rRNA biogenesis protein RRP36</fullName>
    </recommendedName>
</protein>
<feature type="region of interest" description="Disordered" evidence="12">
    <location>
        <begin position="1"/>
        <end position="65"/>
    </location>
</feature>
<keyword evidence="4 10" id="KW-0690">Ribosome biogenesis</keyword>
<feature type="compositionally biased region" description="Acidic residues" evidence="12">
    <location>
        <begin position="16"/>
        <end position="31"/>
    </location>
</feature>
<keyword evidence="8 10" id="KW-0687">Ribonucleoprotein</keyword>
<dbReference type="EMBL" id="KV745010">
    <property type="protein sequence ID" value="OCK79341.1"/>
    <property type="molecule type" value="Genomic_DNA"/>
</dbReference>
<dbReference type="InterPro" id="IPR009292">
    <property type="entry name" value="RRP36"/>
</dbReference>
<feature type="region of interest" description="Disordered" evidence="12">
    <location>
        <begin position="82"/>
        <end position="186"/>
    </location>
</feature>
<dbReference type="GO" id="GO:0005730">
    <property type="term" value="C:nucleolus"/>
    <property type="evidence" value="ECO:0007669"/>
    <property type="project" value="UniProtKB-SubCell"/>
</dbReference>
<keyword evidence="6 11" id="KW-0175">Coiled coil</keyword>
<reference evidence="13 14" key="1">
    <citation type="journal article" date="2016" name="Nat. Commun.">
        <title>Ectomycorrhizal ecology is imprinted in the genome of the dominant symbiotic fungus Cenococcum geophilum.</title>
        <authorList>
            <consortium name="DOE Joint Genome Institute"/>
            <person name="Peter M."/>
            <person name="Kohler A."/>
            <person name="Ohm R.A."/>
            <person name="Kuo A."/>
            <person name="Krutzmann J."/>
            <person name="Morin E."/>
            <person name="Arend M."/>
            <person name="Barry K.W."/>
            <person name="Binder M."/>
            <person name="Choi C."/>
            <person name="Clum A."/>
            <person name="Copeland A."/>
            <person name="Grisel N."/>
            <person name="Haridas S."/>
            <person name="Kipfer T."/>
            <person name="LaButti K."/>
            <person name="Lindquist E."/>
            <person name="Lipzen A."/>
            <person name="Maire R."/>
            <person name="Meier B."/>
            <person name="Mihaltcheva S."/>
            <person name="Molinier V."/>
            <person name="Murat C."/>
            <person name="Poggeler S."/>
            <person name="Quandt C.A."/>
            <person name="Sperisen C."/>
            <person name="Tritt A."/>
            <person name="Tisserant E."/>
            <person name="Crous P.W."/>
            <person name="Henrissat B."/>
            <person name="Nehls U."/>
            <person name="Egli S."/>
            <person name="Spatafora J.W."/>
            <person name="Grigoriev I.V."/>
            <person name="Martin F.M."/>
        </authorList>
    </citation>
    <scope>NUCLEOTIDE SEQUENCE [LARGE SCALE GENOMIC DNA]</scope>
    <source>
        <strain evidence="13 14">CBS 459.81</strain>
    </source>
</reference>
<proteinExistence type="inferred from homology"/>
<dbReference type="OrthoDB" id="448446at2759"/>
<feature type="region of interest" description="Disordered" evidence="12">
    <location>
        <begin position="302"/>
        <end position="332"/>
    </location>
</feature>
<evidence type="ECO:0000256" key="4">
    <source>
        <dbReference type="ARBA" id="ARBA00022517"/>
    </source>
</evidence>
<dbReference type="PANTHER" id="PTHR21738:SF0">
    <property type="entry name" value="RIBOSOMAL RNA PROCESSING PROTEIN 36 HOMOLOG"/>
    <property type="match status" value="1"/>
</dbReference>
<dbReference type="Proteomes" id="UP000250266">
    <property type="component" value="Unassembled WGS sequence"/>
</dbReference>
<keyword evidence="5 10" id="KW-0698">rRNA processing</keyword>
<feature type="compositionally biased region" description="Basic and acidic residues" evidence="12">
    <location>
        <begin position="103"/>
        <end position="137"/>
    </location>
</feature>
<gene>
    <name evidence="13" type="ORF">K432DRAFT_435421</name>
</gene>
<keyword evidence="14" id="KW-1185">Reference proteome</keyword>
<evidence type="ECO:0000256" key="12">
    <source>
        <dbReference type="SAM" id="MobiDB-lite"/>
    </source>
</evidence>
<comment type="subunit">
    <text evidence="3 10">Associates with 90S and pre-40S pre-ribosomal particles.</text>
</comment>
<evidence type="ECO:0000313" key="13">
    <source>
        <dbReference type="EMBL" id="OCK79341.1"/>
    </source>
</evidence>
<sequence length="332" mass="37863">MPLSRTLGRSLRAREEDSDDEPYSNEPEDIAGEGGETASSSSETAAHGEDEADDGDSSDNADGEQFYNRLSKVSFGALAKAQDILSKGSSRKRKRGPDTTDQQEDKLQALREHLRDLRARRDAKPIQKVDMPKATEKDEGEENDSDGDSSSSDQPTHARSSKHAPTSLSSKRTVTRKRTVVEVKRPVVRDPRFHSLAGPRPDDAALKKKYGFLNEYKAEEMAELRATLKKTKNEADKEALKRKLLSIESQQKAQDVKDKRQDVIREHRKKEKELVKQGKKPFFLKRSEQKKIALINRFQSMKSKQRDHVIERRRKRATAKERKHMPFERRSS</sequence>
<feature type="coiled-coil region" evidence="11">
    <location>
        <begin position="214"/>
        <end position="273"/>
    </location>
</feature>
<evidence type="ECO:0000256" key="5">
    <source>
        <dbReference type="ARBA" id="ARBA00022552"/>
    </source>
</evidence>
<evidence type="ECO:0000256" key="9">
    <source>
        <dbReference type="ARBA" id="ARBA00025053"/>
    </source>
</evidence>
<feature type="compositionally biased region" description="Low complexity" evidence="12">
    <location>
        <begin position="36"/>
        <end position="45"/>
    </location>
</feature>
<evidence type="ECO:0000256" key="6">
    <source>
        <dbReference type="ARBA" id="ARBA00023054"/>
    </source>
</evidence>
<evidence type="ECO:0000256" key="10">
    <source>
        <dbReference type="RuleBase" id="RU368027"/>
    </source>
</evidence>
<feature type="compositionally biased region" description="Acidic residues" evidence="12">
    <location>
        <begin position="138"/>
        <end position="147"/>
    </location>
</feature>
<comment type="similarity">
    <text evidence="2 10">Belongs to the RRP36 family.</text>
</comment>
<evidence type="ECO:0000256" key="7">
    <source>
        <dbReference type="ARBA" id="ARBA00023242"/>
    </source>
</evidence>
<name>A0A8E2E8G7_9PEZI</name>
<evidence type="ECO:0000313" key="14">
    <source>
        <dbReference type="Proteomes" id="UP000250266"/>
    </source>
</evidence>
<dbReference type="AlphaFoldDB" id="A0A8E2E8G7"/>